<gene>
    <name evidence="2" type="ORF">DPMN_135661</name>
</gene>
<proteinExistence type="predicted"/>
<organism evidence="2 3">
    <name type="scientific">Dreissena polymorpha</name>
    <name type="common">Zebra mussel</name>
    <name type="synonym">Mytilus polymorpha</name>
    <dbReference type="NCBI Taxonomy" id="45954"/>
    <lineage>
        <taxon>Eukaryota</taxon>
        <taxon>Metazoa</taxon>
        <taxon>Spiralia</taxon>
        <taxon>Lophotrochozoa</taxon>
        <taxon>Mollusca</taxon>
        <taxon>Bivalvia</taxon>
        <taxon>Autobranchia</taxon>
        <taxon>Heteroconchia</taxon>
        <taxon>Euheterodonta</taxon>
        <taxon>Imparidentia</taxon>
        <taxon>Neoheterodontei</taxon>
        <taxon>Myida</taxon>
        <taxon>Dreissenoidea</taxon>
        <taxon>Dreissenidae</taxon>
        <taxon>Dreissena</taxon>
    </lineage>
</organism>
<comment type="caution">
    <text evidence="2">The sequence shown here is derived from an EMBL/GenBank/DDBJ whole genome shotgun (WGS) entry which is preliminary data.</text>
</comment>
<dbReference type="AlphaFoldDB" id="A0A9D4FY66"/>
<evidence type="ECO:0000313" key="3">
    <source>
        <dbReference type="Proteomes" id="UP000828390"/>
    </source>
</evidence>
<feature type="chain" id="PRO_5039570827" description="Secreted protein" evidence="1">
    <location>
        <begin position="20"/>
        <end position="65"/>
    </location>
</feature>
<keyword evidence="3" id="KW-1185">Reference proteome</keyword>
<reference evidence="2" key="1">
    <citation type="journal article" date="2019" name="bioRxiv">
        <title>The Genome of the Zebra Mussel, Dreissena polymorpha: A Resource for Invasive Species Research.</title>
        <authorList>
            <person name="McCartney M.A."/>
            <person name="Auch B."/>
            <person name="Kono T."/>
            <person name="Mallez S."/>
            <person name="Zhang Y."/>
            <person name="Obille A."/>
            <person name="Becker A."/>
            <person name="Abrahante J.E."/>
            <person name="Garbe J."/>
            <person name="Badalamenti J.P."/>
            <person name="Herman A."/>
            <person name="Mangelson H."/>
            <person name="Liachko I."/>
            <person name="Sullivan S."/>
            <person name="Sone E.D."/>
            <person name="Koren S."/>
            <person name="Silverstein K.A.T."/>
            <person name="Beckman K.B."/>
            <person name="Gohl D.M."/>
        </authorList>
    </citation>
    <scope>NUCLEOTIDE SEQUENCE</scope>
    <source>
        <strain evidence="2">Duluth1</strain>
        <tissue evidence="2">Whole animal</tissue>
    </source>
</reference>
<evidence type="ECO:0000313" key="2">
    <source>
        <dbReference type="EMBL" id="KAH3807324.1"/>
    </source>
</evidence>
<keyword evidence="1" id="KW-0732">Signal</keyword>
<dbReference type="Proteomes" id="UP000828390">
    <property type="component" value="Unassembled WGS sequence"/>
</dbReference>
<sequence>MSNIKVAVVLWIWCPPCDREVTGSIPTVGAFFRSFPKTPSTGSRPRKRTRERLYKPKAFDAIELK</sequence>
<accession>A0A9D4FY66</accession>
<protein>
    <recommendedName>
        <fullName evidence="4">Secreted protein</fullName>
    </recommendedName>
</protein>
<feature type="signal peptide" evidence="1">
    <location>
        <begin position="1"/>
        <end position="19"/>
    </location>
</feature>
<dbReference type="EMBL" id="JAIWYP010000006">
    <property type="protein sequence ID" value="KAH3807324.1"/>
    <property type="molecule type" value="Genomic_DNA"/>
</dbReference>
<evidence type="ECO:0008006" key="4">
    <source>
        <dbReference type="Google" id="ProtNLM"/>
    </source>
</evidence>
<name>A0A9D4FY66_DREPO</name>
<reference evidence="2" key="2">
    <citation type="submission" date="2020-11" db="EMBL/GenBank/DDBJ databases">
        <authorList>
            <person name="McCartney M.A."/>
            <person name="Auch B."/>
            <person name="Kono T."/>
            <person name="Mallez S."/>
            <person name="Becker A."/>
            <person name="Gohl D.M."/>
            <person name="Silverstein K.A.T."/>
            <person name="Koren S."/>
            <person name="Bechman K.B."/>
            <person name="Herman A."/>
            <person name="Abrahante J.E."/>
            <person name="Garbe J."/>
        </authorList>
    </citation>
    <scope>NUCLEOTIDE SEQUENCE</scope>
    <source>
        <strain evidence="2">Duluth1</strain>
        <tissue evidence="2">Whole animal</tissue>
    </source>
</reference>
<evidence type="ECO:0000256" key="1">
    <source>
        <dbReference type="SAM" id="SignalP"/>
    </source>
</evidence>